<dbReference type="GeneID" id="92099818"/>
<organism evidence="2 3">
    <name type="scientific">Apiospora phragmitis</name>
    <dbReference type="NCBI Taxonomy" id="2905665"/>
    <lineage>
        <taxon>Eukaryota</taxon>
        <taxon>Fungi</taxon>
        <taxon>Dikarya</taxon>
        <taxon>Ascomycota</taxon>
        <taxon>Pezizomycotina</taxon>
        <taxon>Sordariomycetes</taxon>
        <taxon>Xylariomycetidae</taxon>
        <taxon>Amphisphaeriales</taxon>
        <taxon>Apiosporaceae</taxon>
        <taxon>Apiospora</taxon>
    </lineage>
</organism>
<name>A0ABR1SR96_9PEZI</name>
<dbReference type="EMBL" id="JAQQWL010000018">
    <property type="protein sequence ID" value="KAK8036849.1"/>
    <property type="molecule type" value="Genomic_DNA"/>
</dbReference>
<dbReference type="Proteomes" id="UP001480595">
    <property type="component" value="Unassembled WGS sequence"/>
</dbReference>
<feature type="compositionally biased region" description="Polar residues" evidence="1">
    <location>
        <begin position="129"/>
        <end position="149"/>
    </location>
</feature>
<feature type="compositionally biased region" description="Acidic residues" evidence="1">
    <location>
        <begin position="48"/>
        <end position="61"/>
    </location>
</feature>
<reference evidence="2 3" key="1">
    <citation type="submission" date="2023-01" db="EMBL/GenBank/DDBJ databases">
        <title>Analysis of 21 Apiospora genomes using comparative genomics revels a genus with tremendous synthesis potential of carbohydrate active enzymes and secondary metabolites.</title>
        <authorList>
            <person name="Sorensen T."/>
        </authorList>
    </citation>
    <scope>NUCLEOTIDE SEQUENCE [LARGE SCALE GENOMIC DNA]</scope>
    <source>
        <strain evidence="2 3">CBS 135458</strain>
    </source>
</reference>
<dbReference type="RefSeq" id="XP_066707667.1">
    <property type="nucleotide sequence ID" value="XM_066866753.1"/>
</dbReference>
<evidence type="ECO:0000313" key="2">
    <source>
        <dbReference type="EMBL" id="KAK8036849.1"/>
    </source>
</evidence>
<evidence type="ECO:0000313" key="3">
    <source>
        <dbReference type="Proteomes" id="UP001480595"/>
    </source>
</evidence>
<feature type="compositionally biased region" description="Low complexity" evidence="1">
    <location>
        <begin position="62"/>
        <end position="71"/>
    </location>
</feature>
<accession>A0ABR1SR96</accession>
<keyword evidence="3" id="KW-1185">Reference proteome</keyword>
<sequence>MLATRWHFSVIPPSQVDTVLIQYLDGGKRPDTAFEAGSRPLASSIGEGGEEEGEEGDEEEAGCSSSSAASSDLEIYEQTHSPAMPPKSCPTILPAIDFKSLAASALSAVRPRPRTGRAMSTERELVPQGTFSPTNGDRTTNQRRQQKPPNISLPPIGSPQSEIDGHSSLPPIRSQLGEQFSDHRGMTENNDIRYEV</sequence>
<feature type="compositionally biased region" description="Basic and acidic residues" evidence="1">
    <location>
        <begin position="180"/>
        <end position="196"/>
    </location>
</feature>
<protein>
    <submittedName>
        <fullName evidence="2">Uncharacterized protein</fullName>
    </submittedName>
</protein>
<feature type="region of interest" description="Disordered" evidence="1">
    <location>
        <begin position="31"/>
        <end position="88"/>
    </location>
</feature>
<evidence type="ECO:0000256" key="1">
    <source>
        <dbReference type="SAM" id="MobiDB-lite"/>
    </source>
</evidence>
<proteinExistence type="predicted"/>
<gene>
    <name evidence="2" type="ORF">PG994_015346</name>
</gene>
<feature type="region of interest" description="Disordered" evidence="1">
    <location>
        <begin position="109"/>
        <end position="196"/>
    </location>
</feature>
<comment type="caution">
    <text evidence="2">The sequence shown here is derived from an EMBL/GenBank/DDBJ whole genome shotgun (WGS) entry which is preliminary data.</text>
</comment>